<dbReference type="NCBIfam" id="NF005511">
    <property type="entry name" value="PRK07121.1-4"/>
    <property type="match status" value="1"/>
</dbReference>
<evidence type="ECO:0000256" key="4">
    <source>
        <dbReference type="ARBA" id="ARBA00023002"/>
    </source>
</evidence>
<feature type="domain" description="FAD-dependent oxidoreductase 2 FAD-binding" evidence="5">
    <location>
        <begin position="19"/>
        <end position="525"/>
    </location>
</feature>
<name>A0A6I6MKP4_9CAUL</name>
<keyword evidence="4 6" id="KW-0560">Oxidoreductase</keyword>
<dbReference type="GO" id="GO:0003865">
    <property type="term" value="F:3-oxo-5-alpha-steroid 4-dehydrogenase activity"/>
    <property type="evidence" value="ECO:0007669"/>
    <property type="project" value="UniProtKB-EC"/>
</dbReference>
<keyword evidence="7" id="KW-1185">Reference proteome</keyword>
<keyword evidence="3" id="KW-0274">FAD</keyword>
<dbReference type="Pfam" id="PF00890">
    <property type="entry name" value="FAD_binding_2"/>
    <property type="match status" value="1"/>
</dbReference>
<evidence type="ECO:0000256" key="3">
    <source>
        <dbReference type="ARBA" id="ARBA00022827"/>
    </source>
</evidence>
<dbReference type="GO" id="GO:0008202">
    <property type="term" value="P:steroid metabolic process"/>
    <property type="evidence" value="ECO:0007669"/>
    <property type="project" value="UniProtKB-ARBA"/>
</dbReference>
<dbReference type="PANTHER" id="PTHR43400">
    <property type="entry name" value="FUMARATE REDUCTASE"/>
    <property type="match status" value="1"/>
</dbReference>
<evidence type="ECO:0000256" key="2">
    <source>
        <dbReference type="ARBA" id="ARBA00022630"/>
    </source>
</evidence>
<dbReference type="RefSeq" id="WP_158764790.1">
    <property type="nucleotide sequence ID" value="NZ_CP047045.1"/>
</dbReference>
<dbReference type="Gene3D" id="3.90.700.10">
    <property type="entry name" value="Succinate dehydrogenase/fumarate reductase flavoprotein, catalytic domain"/>
    <property type="match status" value="1"/>
</dbReference>
<dbReference type="SUPFAM" id="SSF56425">
    <property type="entry name" value="Succinate dehydrogenase/fumarate reductase flavoprotein, catalytic domain"/>
    <property type="match status" value="1"/>
</dbReference>
<accession>A0A6I6MKP4</accession>
<dbReference type="EMBL" id="CP047045">
    <property type="protein sequence ID" value="QGZ93798.1"/>
    <property type="molecule type" value="Genomic_DNA"/>
</dbReference>
<dbReference type="InterPro" id="IPR050315">
    <property type="entry name" value="FAD-oxidoreductase_2"/>
</dbReference>
<evidence type="ECO:0000313" key="7">
    <source>
        <dbReference type="Proteomes" id="UP000431269"/>
    </source>
</evidence>
<evidence type="ECO:0000256" key="1">
    <source>
        <dbReference type="ARBA" id="ARBA00001974"/>
    </source>
</evidence>
<keyword evidence="2" id="KW-0285">Flavoprotein</keyword>
<comment type="cofactor">
    <cofactor evidence="1">
        <name>FAD</name>
        <dbReference type="ChEBI" id="CHEBI:57692"/>
    </cofactor>
</comment>
<dbReference type="EC" id="1.3.99.5" evidence="6"/>
<dbReference type="Proteomes" id="UP000431269">
    <property type="component" value="Chromosome"/>
</dbReference>
<proteinExistence type="predicted"/>
<dbReference type="AlphaFoldDB" id="A0A6I6MKP4"/>
<dbReference type="InterPro" id="IPR027477">
    <property type="entry name" value="Succ_DH/fumarate_Rdtase_cat_sf"/>
</dbReference>
<sequence length="556" mass="58856">MTPITVGAAEDVDWDDSADVVIVGYGGAGACAALSARENGADVLIVDRFGGGGTTAFSGGVIYAGGTRFQREAGYEDNAQQLRDYLAIEVGQVVKPETLARFCEGSAADVEWLVSHGVEYASDVFLEKTTFPPEGKYLYFSGNEKTPANAVRTPPIPRGHRAVGAGYGGQYYFAALSKAVDRSGVRVRRHEKASSLVVDRAGRVVGVEVMSVPEAHRAEHQALHAKASPSLPHNNKAVERLRQAAIALEEKVVEPKRIRARRGVVLTTGGFTFNQDMLRGVDPSFARHYLKLHNLATLGNDGAGVALGQSAGGAIGRMDQLYIARNIAPPEAAVEGVMVNQEGRRFVNEDAYTSAVGGAIAKQSDCRAWLILSPKSFWTAVRQAMFCGWHRFKFFGLPSLINFALGGTKRASSIRGIARACGVNEAALRATLSAHDRAIAEQRTDPGGKNEAYCAPMGEGPFYAISMSLSNGFALTPFMTLGGLKVDEETGAVVREDGAPVAGLYAAGLCAVGLHSNGYISGISLADGVFSGRRAGRSCALSPSRAGHPLPETLPL</sequence>
<evidence type="ECO:0000313" key="6">
    <source>
        <dbReference type="EMBL" id="QGZ93798.1"/>
    </source>
</evidence>
<gene>
    <name evidence="6" type="ORF">DSM104635_00611</name>
</gene>
<evidence type="ECO:0000259" key="5">
    <source>
        <dbReference type="Pfam" id="PF00890"/>
    </source>
</evidence>
<dbReference type="KEGG" id="tsv:DSM104635_00611"/>
<dbReference type="Gene3D" id="3.50.50.60">
    <property type="entry name" value="FAD/NAD(P)-binding domain"/>
    <property type="match status" value="2"/>
</dbReference>
<protein>
    <submittedName>
        <fullName evidence="6">3-oxo-5-alpha-steroid 4-dehydrogenase</fullName>
        <ecNumber evidence="6">1.3.99.5</ecNumber>
    </submittedName>
</protein>
<organism evidence="6 7">
    <name type="scientific">Terricaulis silvestris</name>
    <dbReference type="NCBI Taxonomy" id="2686094"/>
    <lineage>
        <taxon>Bacteria</taxon>
        <taxon>Pseudomonadati</taxon>
        <taxon>Pseudomonadota</taxon>
        <taxon>Alphaproteobacteria</taxon>
        <taxon>Caulobacterales</taxon>
        <taxon>Caulobacteraceae</taxon>
        <taxon>Terricaulis</taxon>
    </lineage>
</organism>
<dbReference type="InterPro" id="IPR036188">
    <property type="entry name" value="FAD/NAD-bd_sf"/>
</dbReference>
<reference evidence="7" key="1">
    <citation type="submission" date="2019-12" db="EMBL/GenBank/DDBJ databases">
        <title>Complete genome of Terracaulis silvestris 0127_4.</title>
        <authorList>
            <person name="Vieira S."/>
            <person name="Riedel T."/>
            <person name="Sproer C."/>
            <person name="Pascual J."/>
            <person name="Boedeker C."/>
            <person name="Overmann J."/>
        </authorList>
    </citation>
    <scope>NUCLEOTIDE SEQUENCE [LARGE SCALE GENOMIC DNA]</scope>
    <source>
        <strain evidence="7">0127_4</strain>
    </source>
</reference>
<dbReference type="PANTHER" id="PTHR43400:SF10">
    <property type="entry name" value="3-OXOSTEROID 1-DEHYDROGENASE"/>
    <property type="match status" value="1"/>
</dbReference>
<dbReference type="SUPFAM" id="SSF51905">
    <property type="entry name" value="FAD/NAD(P)-binding domain"/>
    <property type="match status" value="1"/>
</dbReference>
<dbReference type="InterPro" id="IPR003953">
    <property type="entry name" value="FAD-dep_OxRdtase_2_FAD-bd"/>
</dbReference>